<feature type="region of interest" description="Disordered" evidence="2">
    <location>
        <begin position="1"/>
        <end position="59"/>
    </location>
</feature>
<feature type="compositionally biased region" description="Polar residues" evidence="2">
    <location>
        <begin position="15"/>
        <end position="32"/>
    </location>
</feature>
<reference evidence="3" key="1">
    <citation type="submission" date="2021-02" db="EMBL/GenBank/DDBJ databases">
        <authorList>
            <person name="Palmer J.M."/>
        </authorList>
    </citation>
    <scope>NUCLEOTIDE SEQUENCE</scope>
    <source>
        <strain evidence="3">SCRP23</strain>
    </source>
</reference>
<gene>
    <name evidence="3" type="ORF">PHYBOEH_009195</name>
</gene>
<protein>
    <submittedName>
        <fullName evidence="3">Uncharacterized protein</fullName>
    </submittedName>
</protein>
<accession>A0A8T1X5W1</accession>
<proteinExistence type="predicted"/>
<keyword evidence="1" id="KW-0175">Coiled coil</keyword>
<name>A0A8T1X5W1_9STRA</name>
<keyword evidence="4" id="KW-1185">Reference proteome</keyword>
<feature type="coiled-coil region" evidence="1">
    <location>
        <begin position="65"/>
        <end position="110"/>
    </location>
</feature>
<dbReference type="AlphaFoldDB" id="A0A8T1X5W1"/>
<evidence type="ECO:0000256" key="1">
    <source>
        <dbReference type="SAM" id="Coils"/>
    </source>
</evidence>
<dbReference type="Proteomes" id="UP000693981">
    <property type="component" value="Unassembled WGS sequence"/>
</dbReference>
<evidence type="ECO:0000313" key="3">
    <source>
        <dbReference type="EMBL" id="KAG7399269.1"/>
    </source>
</evidence>
<dbReference type="OrthoDB" id="118016at2759"/>
<feature type="compositionally biased region" description="Basic residues" evidence="2">
    <location>
        <begin position="43"/>
        <end position="52"/>
    </location>
</feature>
<organism evidence="3 4">
    <name type="scientific">Phytophthora boehmeriae</name>
    <dbReference type="NCBI Taxonomy" id="109152"/>
    <lineage>
        <taxon>Eukaryota</taxon>
        <taxon>Sar</taxon>
        <taxon>Stramenopiles</taxon>
        <taxon>Oomycota</taxon>
        <taxon>Peronosporomycetes</taxon>
        <taxon>Peronosporales</taxon>
        <taxon>Peronosporaceae</taxon>
        <taxon>Phytophthora</taxon>
    </lineage>
</organism>
<sequence length="384" mass="43347">MLDASPLSPPVDVLSTRSASIESSDDTISTPPDQDAEAIAPTSKKRTRRKTVQIREPKKPKVRTYIRRRTEIEVLTGELQQLQQQMEQYADRAERLKQREEIRQRELANRSLHDILQTQRLSIANSVSMFSQFLRDKDTGPFGLPVKLSTDLAHRQAALLRMKRERMEISQQFILQRQHFLATTEFCDRKKFEASNGDHVSMRFEIAPLPGARSVKAIYDALQTYVYNIEINISAAAGDVTVRENDDPKPGCAVAQNRLVTTLANVVQVDTNNIAFGEYRPAGPLGSSETEMGILVCDAVDEDQLYPYHPSERVRQDLSVIIIIAWHQREDGEPIIVMTQWSCLRIRKAHLAIPPFVMNRIFSGVDKTNAAIFSTAKSASCLSV</sequence>
<evidence type="ECO:0000256" key="2">
    <source>
        <dbReference type="SAM" id="MobiDB-lite"/>
    </source>
</evidence>
<evidence type="ECO:0000313" key="4">
    <source>
        <dbReference type="Proteomes" id="UP000693981"/>
    </source>
</evidence>
<comment type="caution">
    <text evidence="3">The sequence shown here is derived from an EMBL/GenBank/DDBJ whole genome shotgun (WGS) entry which is preliminary data.</text>
</comment>
<dbReference type="EMBL" id="JAGDFL010000057">
    <property type="protein sequence ID" value="KAG7399269.1"/>
    <property type="molecule type" value="Genomic_DNA"/>
</dbReference>